<gene>
    <name evidence="1" type="ORF">BJP37_16145</name>
</gene>
<evidence type="ECO:0000313" key="1">
    <source>
        <dbReference type="EMBL" id="OLT60329.1"/>
    </source>
</evidence>
<comment type="caution">
    <text evidence="1">The sequence shown here is derived from an EMBL/GenBank/DDBJ whole genome shotgun (WGS) entry which is preliminary data.</text>
</comment>
<protein>
    <submittedName>
        <fullName evidence="1">Uncharacterized protein</fullName>
    </submittedName>
</protein>
<accession>A0A1U7N2Z7</accession>
<organism evidence="1 2">
    <name type="scientific">Moorena bouillonii PNG</name>
    <dbReference type="NCBI Taxonomy" id="568701"/>
    <lineage>
        <taxon>Bacteria</taxon>
        <taxon>Bacillati</taxon>
        <taxon>Cyanobacteriota</taxon>
        <taxon>Cyanophyceae</taxon>
        <taxon>Coleofasciculales</taxon>
        <taxon>Coleofasciculaceae</taxon>
        <taxon>Moorena</taxon>
    </lineage>
</organism>
<dbReference type="EMBL" id="MKZS01000001">
    <property type="protein sequence ID" value="OLT60329.1"/>
    <property type="molecule type" value="Genomic_DNA"/>
</dbReference>
<dbReference type="AlphaFoldDB" id="A0A1U7N2Z7"/>
<evidence type="ECO:0000313" key="2">
    <source>
        <dbReference type="Proteomes" id="UP000186657"/>
    </source>
</evidence>
<sequence>MLVYSQNTQMRSITTKLKLNNKQKKMMAQHAGADGVLTGVSIYGISRFKPNYKDPKIRLS</sequence>
<proteinExistence type="predicted"/>
<name>A0A1U7N2Z7_9CYAN</name>
<keyword evidence="2" id="KW-1185">Reference proteome</keyword>
<reference evidence="1 2" key="1">
    <citation type="submission" date="2016-10" db="EMBL/GenBank/DDBJ databases">
        <title>Comparative genomics uncovers the prolific and rare metabolic potential of the cyanobacterial genus Moorea.</title>
        <authorList>
            <person name="Leao T."/>
            <person name="Castelao G."/>
            <person name="Korobeynikov A."/>
            <person name="Monroe E.A."/>
            <person name="Podell S."/>
            <person name="Glukhov E."/>
            <person name="Allen E."/>
            <person name="Gerwick W.H."/>
            <person name="Gerwick L."/>
        </authorList>
    </citation>
    <scope>NUCLEOTIDE SEQUENCE [LARGE SCALE GENOMIC DNA]</scope>
    <source>
        <strain evidence="1 2">PNG5-198</strain>
    </source>
</reference>
<dbReference type="Proteomes" id="UP000186657">
    <property type="component" value="Unassembled WGS sequence"/>
</dbReference>